<accession>A0ACC1CZC4</accession>
<name>A0ACC1CZC4_9NEOP</name>
<proteinExistence type="predicted"/>
<dbReference type="EMBL" id="CM034398">
    <property type="protein sequence ID" value="KAJ0176931.1"/>
    <property type="molecule type" value="Genomic_DNA"/>
</dbReference>
<dbReference type="Proteomes" id="UP000824533">
    <property type="component" value="Linkage Group LG12"/>
</dbReference>
<evidence type="ECO:0000313" key="1">
    <source>
        <dbReference type="EMBL" id="KAJ0176931.1"/>
    </source>
</evidence>
<protein>
    <submittedName>
        <fullName evidence="1">Uncharacterized protein</fullName>
    </submittedName>
</protein>
<reference evidence="1 2" key="1">
    <citation type="journal article" date="2021" name="Front. Genet.">
        <title>Chromosome-Level Genome Assembly Reveals Significant Gene Expansion in the Toll and IMD Signaling Pathways of Dendrolimus kikuchii.</title>
        <authorList>
            <person name="Zhou J."/>
            <person name="Wu P."/>
            <person name="Xiong Z."/>
            <person name="Liu N."/>
            <person name="Zhao N."/>
            <person name="Ji M."/>
            <person name="Qiu Y."/>
            <person name="Yang B."/>
        </authorList>
    </citation>
    <scope>NUCLEOTIDE SEQUENCE [LARGE SCALE GENOMIC DNA]</scope>
    <source>
        <strain evidence="1">Ann1</strain>
    </source>
</reference>
<comment type="caution">
    <text evidence="1">The sequence shown here is derived from an EMBL/GenBank/DDBJ whole genome shotgun (WGS) entry which is preliminary data.</text>
</comment>
<organism evidence="1 2">
    <name type="scientific">Dendrolimus kikuchii</name>
    <dbReference type="NCBI Taxonomy" id="765133"/>
    <lineage>
        <taxon>Eukaryota</taxon>
        <taxon>Metazoa</taxon>
        <taxon>Ecdysozoa</taxon>
        <taxon>Arthropoda</taxon>
        <taxon>Hexapoda</taxon>
        <taxon>Insecta</taxon>
        <taxon>Pterygota</taxon>
        <taxon>Neoptera</taxon>
        <taxon>Endopterygota</taxon>
        <taxon>Lepidoptera</taxon>
        <taxon>Glossata</taxon>
        <taxon>Ditrysia</taxon>
        <taxon>Bombycoidea</taxon>
        <taxon>Lasiocampidae</taxon>
        <taxon>Dendrolimus</taxon>
    </lineage>
</organism>
<keyword evidence="2" id="KW-1185">Reference proteome</keyword>
<gene>
    <name evidence="1" type="ORF">K1T71_006940</name>
</gene>
<sequence length="588" mass="66437">MVALEAVDAASSFQNFLSIQGAFQILATLNLTSYMYPKSIDVFDGQYFDRIVVGGGTAGCVVATRLAQMDRTKEVLLIEAGGDPPFETTLPPLMLYPLRSRNDWLYSTTKNDFSQLGNEGHISTIFQGKMLGGTNNFPYILYSVGNQHDYDEWALKVKSKSWNWEGVFPYFKRSQRIEDKDIENSEDRYAFGLNGPVVITKDMLPVTREFIPAFAELGIPTPIDSNGNRTIGYCPTLFTIGEGMRQTSAQSYLARFRLDNLKVLKNATVTKVIVNNNKVATGVRVQRRGIKDVTLNARYEIILSAGAINTPKILLHSGIGPKAHLSSKNIPVVVDLPVGRNLLDHVAVLVVYDLVNLRINPIPTNPHIYAQPSFTGYVALDRKAEVPDYETSNFLDFPSNQMVYCVASYDYTFDICNNLFYKENTNQVLWTLVTSLHPESRGYVELRSNNFNDKPIVNPRYLSHPKDLENQAKHVRDFIRVENTTYFRRNGARFVDPRLEECQRFDFKSLDYLKCYIRYMMAPQWQFSGTCAMGPVVDPRMNVRGTRGLRIADASVIPVNISGDIEGPIIMLAEKLADIIKEEYYGSF</sequence>
<evidence type="ECO:0000313" key="2">
    <source>
        <dbReference type="Proteomes" id="UP000824533"/>
    </source>
</evidence>